<feature type="domain" description="RNA-binding S4" evidence="2">
    <location>
        <begin position="178"/>
        <end position="240"/>
    </location>
</feature>
<keyword evidence="1" id="KW-0694">RNA-binding</keyword>
<sequence length="256" mass="29345">MTNFDVNLNHYSDAEKIFAKQVLDWFFQADEKSFLTVFLNPQEQKILLELAKQIGFSVRFGGGYQRAENKRALIGDHKENDFQISLLQLNYASHYVHLHHSTVLGSLLHHGISYDRIGDVIHENDNWQLLIDSSLADFVVENVKRAASKKITFEKIPFEKILNPQSDEKEKEIVISSQRIDLLISQIYNFSRAHAKDLIESGQVMVNWFEKDNTSYLAKLGDVVSTHGYGRIRLITTRGTTNRNKIRLKIGIVGKG</sequence>
<dbReference type="RefSeq" id="WP_075647149.1">
    <property type="nucleotide sequence ID" value="NZ_LR031358.1"/>
</dbReference>
<dbReference type="Gene3D" id="3.10.290.10">
    <property type="entry name" value="RNA-binding S4 domain"/>
    <property type="match status" value="1"/>
</dbReference>
<dbReference type="AlphaFoldDB" id="A0AAJ2UB08"/>
<dbReference type="Gene3D" id="3.30.1370.160">
    <property type="match status" value="1"/>
</dbReference>
<protein>
    <submittedName>
        <fullName evidence="3">Cell division protein</fullName>
    </submittedName>
    <submittedName>
        <fullName evidence="4">Factor involved in shape determination, RNA-binding fold</fullName>
    </submittedName>
</protein>
<reference evidence="3" key="2">
    <citation type="submission" date="2019-10" db="EMBL/GenBank/DDBJ databases">
        <title>Malate fermentation in French cider.</title>
        <authorList>
            <person name="Cousin F.J."/>
            <person name="Medina Fernandez S."/>
            <person name="Misery B."/>
            <person name="Laplace J.-M."/>
            <person name="Cretenet M."/>
        </authorList>
    </citation>
    <scope>NUCLEOTIDE SEQUENCE</scope>
    <source>
        <strain evidence="3">UCMA15129</strain>
    </source>
</reference>
<evidence type="ECO:0000256" key="1">
    <source>
        <dbReference type="PROSITE-ProRule" id="PRU00182"/>
    </source>
</evidence>
<keyword evidence="3" id="KW-0131">Cell cycle</keyword>
<dbReference type="SUPFAM" id="SSF55174">
    <property type="entry name" value="Alpha-L RNA-binding motif"/>
    <property type="match status" value="1"/>
</dbReference>
<dbReference type="InterPro" id="IPR002942">
    <property type="entry name" value="S4_RNA-bd"/>
</dbReference>
<dbReference type="SMART" id="SM00363">
    <property type="entry name" value="S4"/>
    <property type="match status" value="1"/>
</dbReference>
<dbReference type="EMBL" id="WERV01000002">
    <property type="protein sequence ID" value="MDV7714621.1"/>
    <property type="molecule type" value="Genomic_DNA"/>
</dbReference>
<dbReference type="Proteomes" id="UP000294726">
    <property type="component" value="Chromosome"/>
</dbReference>
<evidence type="ECO:0000313" key="4">
    <source>
        <dbReference type="EMBL" id="VDB98374.1"/>
    </source>
</evidence>
<dbReference type="Pfam" id="PF17774">
    <property type="entry name" value="YlmH_RBD"/>
    <property type="match status" value="1"/>
</dbReference>
<evidence type="ECO:0000313" key="5">
    <source>
        <dbReference type="Proteomes" id="UP000294726"/>
    </source>
</evidence>
<keyword evidence="3" id="KW-0132">Cell division</keyword>
<evidence type="ECO:0000259" key="2">
    <source>
        <dbReference type="SMART" id="SM00363"/>
    </source>
</evidence>
<accession>A0AAJ2UB08</accession>
<organism evidence="3 6">
    <name type="scientific">Oenococcus oeni</name>
    <name type="common">Leuconostoc oenos</name>
    <dbReference type="NCBI Taxonomy" id="1247"/>
    <lineage>
        <taxon>Bacteria</taxon>
        <taxon>Bacillati</taxon>
        <taxon>Bacillota</taxon>
        <taxon>Bacilli</taxon>
        <taxon>Lactobacillales</taxon>
        <taxon>Lactobacillaceae</taxon>
        <taxon>Oenococcus</taxon>
    </lineage>
</organism>
<proteinExistence type="predicted"/>
<dbReference type="GO" id="GO:0003723">
    <property type="term" value="F:RNA binding"/>
    <property type="evidence" value="ECO:0007669"/>
    <property type="project" value="UniProtKB-KW"/>
</dbReference>
<evidence type="ECO:0000313" key="6">
    <source>
        <dbReference type="Proteomes" id="UP001281024"/>
    </source>
</evidence>
<name>A0AAJ2UB08_OENOE</name>
<dbReference type="Gene3D" id="3.30.70.330">
    <property type="match status" value="1"/>
</dbReference>
<dbReference type="InterPro" id="IPR040591">
    <property type="entry name" value="RqcP2_RBD"/>
</dbReference>
<dbReference type="Proteomes" id="UP001281024">
    <property type="component" value="Unassembled WGS sequence"/>
</dbReference>
<evidence type="ECO:0000313" key="3">
    <source>
        <dbReference type="EMBL" id="MDV7714621.1"/>
    </source>
</evidence>
<dbReference type="InterPro" id="IPR036986">
    <property type="entry name" value="S4_RNA-bd_sf"/>
</dbReference>
<dbReference type="EMBL" id="LR031358">
    <property type="protein sequence ID" value="VDB98374.1"/>
    <property type="molecule type" value="Genomic_DNA"/>
</dbReference>
<dbReference type="CDD" id="cd00165">
    <property type="entry name" value="S4"/>
    <property type="match status" value="1"/>
</dbReference>
<dbReference type="PROSITE" id="PS50889">
    <property type="entry name" value="S4"/>
    <property type="match status" value="1"/>
</dbReference>
<gene>
    <name evidence="3" type="ORF">GA838_02335</name>
    <name evidence="4" type="ORF">OENI_1139</name>
</gene>
<dbReference type="InterPro" id="IPR012677">
    <property type="entry name" value="Nucleotide-bd_a/b_plait_sf"/>
</dbReference>
<dbReference type="GO" id="GO:0051301">
    <property type="term" value="P:cell division"/>
    <property type="evidence" value="ECO:0007669"/>
    <property type="project" value="UniProtKB-KW"/>
</dbReference>
<dbReference type="Pfam" id="PF01479">
    <property type="entry name" value="S4"/>
    <property type="match status" value="1"/>
</dbReference>
<reference evidence="4 5" key="1">
    <citation type="submission" date="2018-08" db="EMBL/GenBank/DDBJ databases">
        <authorList>
            <person name="Lorentzen P. G. S. M."/>
        </authorList>
    </citation>
    <scope>NUCLEOTIDE SEQUENCE [LARGE SCALE GENOMIC DNA]</scope>
    <source>
        <strain evidence="4 5">CRBO_1381</strain>
    </source>
</reference>